<dbReference type="InterPro" id="IPR025403">
    <property type="entry name" value="TgpA-like_C"/>
</dbReference>
<proteinExistence type="predicted"/>
<feature type="region of interest" description="Disordered" evidence="1">
    <location>
        <begin position="39"/>
        <end position="61"/>
    </location>
</feature>
<feature type="domain" description="Protein-glutamine gamma-glutamyltransferase-like C-terminal" evidence="4">
    <location>
        <begin position="150"/>
        <end position="218"/>
    </location>
</feature>
<evidence type="ECO:0000259" key="4">
    <source>
        <dbReference type="Pfam" id="PF13559"/>
    </source>
</evidence>
<protein>
    <recommendedName>
        <fullName evidence="4">Protein-glutamine gamma-glutamyltransferase-like C-terminal domain-containing protein</fullName>
    </recommendedName>
</protein>
<dbReference type="EMBL" id="CP001778">
    <property type="protein sequence ID" value="ADD41290.1"/>
    <property type="molecule type" value="Genomic_DNA"/>
</dbReference>
<gene>
    <name evidence="5" type="ordered locus">Snas_1587</name>
</gene>
<keyword evidence="2" id="KW-1133">Transmembrane helix</keyword>
<keyword evidence="2" id="KW-0812">Transmembrane</keyword>
<organism evidence="5 6">
    <name type="scientific">Stackebrandtia nassauensis (strain DSM 44728 / CIP 108903 / NRRL B-16338 / NBRC 102104 / LLR-40K-21)</name>
    <dbReference type="NCBI Taxonomy" id="446470"/>
    <lineage>
        <taxon>Bacteria</taxon>
        <taxon>Bacillati</taxon>
        <taxon>Actinomycetota</taxon>
        <taxon>Actinomycetes</taxon>
        <taxon>Glycomycetales</taxon>
        <taxon>Glycomycetaceae</taxon>
        <taxon>Stackebrandtia</taxon>
    </lineage>
</organism>
<dbReference type="OrthoDB" id="5198230at2"/>
<evidence type="ECO:0000256" key="2">
    <source>
        <dbReference type="SAM" id="Phobius"/>
    </source>
</evidence>
<sequence>MTTPTKRWLALATACFALTLLGWAVSSAEWSAHNAPIPRLKVDDDESGDSVSLPTGMSQSPGGDRVWLPKMPTWLVDVLVAVMYLLIAAVVLAVVVHFVRRFLTTRPSGWDRVEDRAASQPDAGELRDALRAGLSDIDAGGDPRKAVIACWLRLERAAADVGVARLESETPSDLVGRVLSASRVDDGALSALVAAYHRARYAPHDVDAREREAAREALSRVDAQLAAATVAESA</sequence>
<dbReference type="Pfam" id="PF13559">
    <property type="entry name" value="DUF4129"/>
    <property type="match status" value="1"/>
</dbReference>
<dbReference type="eggNOG" id="ENOG50331S3">
    <property type="taxonomic scope" value="Bacteria"/>
</dbReference>
<evidence type="ECO:0000313" key="5">
    <source>
        <dbReference type="EMBL" id="ADD41290.1"/>
    </source>
</evidence>
<dbReference type="STRING" id="446470.Snas_1587"/>
<keyword evidence="3" id="KW-0732">Signal</keyword>
<feature type="transmembrane region" description="Helical" evidence="2">
    <location>
        <begin position="74"/>
        <end position="99"/>
    </location>
</feature>
<feature type="compositionally biased region" description="Polar residues" evidence="1">
    <location>
        <begin position="49"/>
        <end position="61"/>
    </location>
</feature>
<evidence type="ECO:0000256" key="1">
    <source>
        <dbReference type="SAM" id="MobiDB-lite"/>
    </source>
</evidence>
<feature type="chain" id="PRO_5038638726" description="Protein-glutamine gamma-glutamyltransferase-like C-terminal domain-containing protein" evidence="3">
    <location>
        <begin position="25"/>
        <end position="234"/>
    </location>
</feature>
<reference evidence="5 6" key="1">
    <citation type="journal article" date="2009" name="Stand. Genomic Sci.">
        <title>Complete genome sequence of Stackebrandtia nassauensis type strain (LLR-40K-21).</title>
        <authorList>
            <person name="Munk C."/>
            <person name="Lapidus A."/>
            <person name="Copeland A."/>
            <person name="Jando M."/>
            <person name="Mayilraj S."/>
            <person name="Glavina Del Rio T."/>
            <person name="Nolan M."/>
            <person name="Chen F."/>
            <person name="Lucas S."/>
            <person name="Tice H."/>
            <person name="Cheng J.F."/>
            <person name="Han C."/>
            <person name="Detter J.C."/>
            <person name="Bruce D."/>
            <person name="Goodwin L."/>
            <person name="Chain P."/>
            <person name="Pitluck S."/>
            <person name="Goker M."/>
            <person name="Ovchinikova G."/>
            <person name="Pati A."/>
            <person name="Ivanova N."/>
            <person name="Mavromatis K."/>
            <person name="Chen A."/>
            <person name="Palaniappan K."/>
            <person name="Land M."/>
            <person name="Hauser L."/>
            <person name="Chang Y.J."/>
            <person name="Jeffries C.D."/>
            <person name="Bristow J."/>
            <person name="Eisen J.A."/>
            <person name="Markowitz V."/>
            <person name="Hugenholtz P."/>
            <person name="Kyrpides N.C."/>
            <person name="Klenk H.P."/>
        </authorList>
    </citation>
    <scope>NUCLEOTIDE SEQUENCE [LARGE SCALE GENOMIC DNA]</scope>
    <source>
        <strain evidence="6">DSM 44728 / CIP 108903 / NRRL B-16338 / NBRC 102104 / LLR-40K-21</strain>
    </source>
</reference>
<keyword evidence="2" id="KW-0472">Membrane</keyword>
<dbReference type="AlphaFoldDB" id="D3PWD3"/>
<dbReference type="KEGG" id="sna:Snas_1587"/>
<dbReference type="RefSeq" id="WP_013016861.1">
    <property type="nucleotide sequence ID" value="NC_013947.1"/>
</dbReference>
<evidence type="ECO:0000313" key="6">
    <source>
        <dbReference type="Proteomes" id="UP000000844"/>
    </source>
</evidence>
<dbReference type="HOGENOM" id="CLU_093434_0_0_11"/>
<accession>D3PWD3</accession>
<name>D3PWD3_STANL</name>
<evidence type="ECO:0000256" key="3">
    <source>
        <dbReference type="SAM" id="SignalP"/>
    </source>
</evidence>
<keyword evidence="6" id="KW-1185">Reference proteome</keyword>
<feature type="signal peptide" evidence="3">
    <location>
        <begin position="1"/>
        <end position="24"/>
    </location>
</feature>
<dbReference type="Proteomes" id="UP000000844">
    <property type="component" value="Chromosome"/>
</dbReference>